<accession>A0A9P5N592</accession>
<feature type="transmembrane region" description="Helical" evidence="1">
    <location>
        <begin position="175"/>
        <end position="199"/>
    </location>
</feature>
<feature type="transmembrane region" description="Helical" evidence="1">
    <location>
        <begin position="92"/>
        <end position="111"/>
    </location>
</feature>
<comment type="caution">
    <text evidence="2">The sequence shown here is derived from an EMBL/GenBank/DDBJ whole genome shotgun (WGS) entry which is preliminary data.</text>
</comment>
<sequence>MQVNGPEQRNGLRVSRSLQVQLASSPIVNAAADNQDFELESPSRHESTSDGLPPPLGVKLTGYRLLNMSVVFVFGLTKAILTYMGWSVMPTTLDWVSGAFLAVCLYWIGLYEPVCSKKLEWFFQVDVTRAICYCYLCFTGGGGTKCTVIGVLFAIQGTLAITSLSSVPVFLLARFIPGVSLDLWLGVYVLFTVCVHLAWLRTRRLRRRTRARQQMLSFLNIYGFVRLFRRNTTPEWLCTVGVTLGFFCGTALIYLPLAFVYFSLRGTRRLHNTVKDTLKWVV</sequence>
<keyword evidence="3" id="KW-1185">Reference proteome</keyword>
<feature type="transmembrane region" description="Helical" evidence="1">
    <location>
        <begin position="132"/>
        <end position="155"/>
    </location>
</feature>
<organism evidence="2 3">
    <name type="scientific">Russula ochroleuca</name>
    <dbReference type="NCBI Taxonomy" id="152965"/>
    <lineage>
        <taxon>Eukaryota</taxon>
        <taxon>Fungi</taxon>
        <taxon>Dikarya</taxon>
        <taxon>Basidiomycota</taxon>
        <taxon>Agaricomycotina</taxon>
        <taxon>Agaricomycetes</taxon>
        <taxon>Russulales</taxon>
        <taxon>Russulaceae</taxon>
        <taxon>Russula</taxon>
    </lineage>
</organism>
<keyword evidence="1" id="KW-1133">Transmembrane helix</keyword>
<proteinExistence type="predicted"/>
<keyword evidence="1" id="KW-0472">Membrane</keyword>
<feature type="transmembrane region" description="Helical" evidence="1">
    <location>
        <begin position="65"/>
        <end position="86"/>
    </location>
</feature>
<reference evidence="2" key="2">
    <citation type="journal article" date="2020" name="Nat. Commun.">
        <title>Large-scale genome sequencing of mycorrhizal fungi provides insights into the early evolution of symbiotic traits.</title>
        <authorList>
            <person name="Miyauchi S."/>
            <person name="Kiss E."/>
            <person name="Kuo A."/>
            <person name="Drula E."/>
            <person name="Kohler A."/>
            <person name="Sanchez-Garcia M."/>
            <person name="Morin E."/>
            <person name="Andreopoulos B."/>
            <person name="Barry K.W."/>
            <person name="Bonito G."/>
            <person name="Buee M."/>
            <person name="Carver A."/>
            <person name="Chen C."/>
            <person name="Cichocki N."/>
            <person name="Clum A."/>
            <person name="Culley D."/>
            <person name="Crous P.W."/>
            <person name="Fauchery L."/>
            <person name="Girlanda M."/>
            <person name="Hayes R.D."/>
            <person name="Keri Z."/>
            <person name="LaButti K."/>
            <person name="Lipzen A."/>
            <person name="Lombard V."/>
            <person name="Magnuson J."/>
            <person name="Maillard F."/>
            <person name="Murat C."/>
            <person name="Nolan M."/>
            <person name="Ohm R.A."/>
            <person name="Pangilinan J."/>
            <person name="Pereira M.F."/>
            <person name="Perotto S."/>
            <person name="Peter M."/>
            <person name="Pfister S."/>
            <person name="Riley R."/>
            <person name="Sitrit Y."/>
            <person name="Stielow J.B."/>
            <person name="Szollosi G."/>
            <person name="Zifcakova L."/>
            <person name="Stursova M."/>
            <person name="Spatafora J.W."/>
            <person name="Tedersoo L."/>
            <person name="Vaario L.M."/>
            <person name="Yamada A."/>
            <person name="Yan M."/>
            <person name="Wang P."/>
            <person name="Xu J."/>
            <person name="Bruns T."/>
            <person name="Baldrian P."/>
            <person name="Vilgalys R."/>
            <person name="Dunand C."/>
            <person name="Henrissat B."/>
            <person name="Grigoriev I.V."/>
            <person name="Hibbett D."/>
            <person name="Nagy L.G."/>
            <person name="Martin F.M."/>
        </authorList>
    </citation>
    <scope>NUCLEOTIDE SEQUENCE</scope>
    <source>
        <strain evidence="2">Prilba</strain>
    </source>
</reference>
<dbReference type="Proteomes" id="UP000759537">
    <property type="component" value="Unassembled WGS sequence"/>
</dbReference>
<protein>
    <recommendedName>
        <fullName evidence="4">Transmembrane protein</fullName>
    </recommendedName>
</protein>
<reference evidence="2" key="1">
    <citation type="submission" date="2019-10" db="EMBL/GenBank/DDBJ databases">
        <authorList>
            <consortium name="DOE Joint Genome Institute"/>
            <person name="Kuo A."/>
            <person name="Miyauchi S."/>
            <person name="Kiss E."/>
            <person name="Drula E."/>
            <person name="Kohler A."/>
            <person name="Sanchez-Garcia M."/>
            <person name="Andreopoulos B."/>
            <person name="Barry K.W."/>
            <person name="Bonito G."/>
            <person name="Buee M."/>
            <person name="Carver A."/>
            <person name="Chen C."/>
            <person name="Cichocki N."/>
            <person name="Clum A."/>
            <person name="Culley D."/>
            <person name="Crous P.W."/>
            <person name="Fauchery L."/>
            <person name="Girlanda M."/>
            <person name="Hayes R."/>
            <person name="Keri Z."/>
            <person name="LaButti K."/>
            <person name="Lipzen A."/>
            <person name="Lombard V."/>
            <person name="Magnuson J."/>
            <person name="Maillard F."/>
            <person name="Morin E."/>
            <person name="Murat C."/>
            <person name="Nolan M."/>
            <person name="Ohm R."/>
            <person name="Pangilinan J."/>
            <person name="Pereira M."/>
            <person name="Perotto S."/>
            <person name="Peter M."/>
            <person name="Riley R."/>
            <person name="Sitrit Y."/>
            <person name="Stielow B."/>
            <person name="Szollosi G."/>
            <person name="Zifcakova L."/>
            <person name="Stursova M."/>
            <person name="Spatafora J.W."/>
            <person name="Tedersoo L."/>
            <person name="Vaario L.-M."/>
            <person name="Yamada A."/>
            <person name="Yan M."/>
            <person name="Wang P."/>
            <person name="Xu J."/>
            <person name="Bruns T."/>
            <person name="Baldrian P."/>
            <person name="Vilgalys R."/>
            <person name="Henrissat B."/>
            <person name="Grigoriev I.V."/>
            <person name="Hibbett D."/>
            <person name="Nagy L.G."/>
            <person name="Martin F.M."/>
        </authorList>
    </citation>
    <scope>NUCLEOTIDE SEQUENCE</scope>
    <source>
        <strain evidence="2">Prilba</strain>
    </source>
</reference>
<feature type="transmembrane region" description="Helical" evidence="1">
    <location>
        <begin position="240"/>
        <end position="262"/>
    </location>
</feature>
<keyword evidence="1" id="KW-0812">Transmembrane</keyword>
<evidence type="ECO:0000313" key="3">
    <source>
        <dbReference type="Proteomes" id="UP000759537"/>
    </source>
</evidence>
<evidence type="ECO:0008006" key="4">
    <source>
        <dbReference type="Google" id="ProtNLM"/>
    </source>
</evidence>
<name>A0A9P5N592_9AGAM</name>
<evidence type="ECO:0000256" key="1">
    <source>
        <dbReference type="SAM" id="Phobius"/>
    </source>
</evidence>
<evidence type="ECO:0000313" key="2">
    <source>
        <dbReference type="EMBL" id="KAF8486882.1"/>
    </source>
</evidence>
<dbReference type="OrthoDB" id="3268450at2759"/>
<dbReference type="AlphaFoldDB" id="A0A9P5N592"/>
<dbReference type="EMBL" id="WHVB01000001">
    <property type="protein sequence ID" value="KAF8486882.1"/>
    <property type="molecule type" value="Genomic_DNA"/>
</dbReference>
<gene>
    <name evidence="2" type="ORF">DFH94DRAFT_5255</name>
</gene>